<dbReference type="PANTHER" id="PTHR11952">
    <property type="entry name" value="UDP- GLUCOSE PYROPHOSPHORYLASE"/>
    <property type="match status" value="1"/>
</dbReference>
<gene>
    <name evidence="7" type="ORF">TPC1_12281</name>
</gene>
<accession>A0A146KI19</accession>
<evidence type="ECO:0000256" key="1">
    <source>
        <dbReference type="ARBA" id="ARBA00005208"/>
    </source>
</evidence>
<dbReference type="InterPro" id="IPR039741">
    <property type="entry name" value="UDP-sugar_pyrophosphorylase"/>
</dbReference>
<dbReference type="Pfam" id="PF01704">
    <property type="entry name" value="UDPGP"/>
    <property type="match status" value="1"/>
</dbReference>
<keyword evidence="5" id="KW-0548">Nucleotidyltransferase</keyword>
<comment type="pathway">
    <text evidence="1">Nucleotide-sugar biosynthesis; UDP-N-acetyl-alpha-D-glucosamine biosynthesis; UDP-N-acetyl-alpha-D-glucosamine from N-acetyl-alpha-D-glucosamine 1-phosphate: step 1/1.</text>
</comment>
<evidence type="ECO:0000313" key="7">
    <source>
        <dbReference type="EMBL" id="JAP94899.1"/>
    </source>
</evidence>
<dbReference type="Gene3D" id="3.90.550.10">
    <property type="entry name" value="Spore Coat Polysaccharide Biosynthesis Protein SpsA, Chain A"/>
    <property type="match status" value="1"/>
</dbReference>
<reference evidence="7" key="1">
    <citation type="submission" date="2015-07" db="EMBL/GenBank/DDBJ databases">
        <title>Adaptation to a free-living lifestyle via gene acquisitions in the diplomonad Trepomonas sp. PC1.</title>
        <authorList>
            <person name="Xu F."/>
            <person name="Jerlstrom-Hultqvist J."/>
            <person name="Kolisko M."/>
            <person name="Simpson A.G.B."/>
            <person name="Roger A.J."/>
            <person name="Svard S.G."/>
            <person name="Andersson J.O."/>
        </authorList>
    </citation>
    <scope>NUCLEOTIDE SEQUENCE</scope>
    <source>
        <strain evidence="7">PC1</strain>
    </source>
</reference>
<dbReference type="SUPFAM" id="SSF53448">
    <property type="entry name" value="Nucleotide-diphospho-sugar transferases"/>
    <property type="match status" value="1"/>
</dbReference>
<dbReference type="InterPro" id="IPR002618">
    <property type="entry name" value="UDPGP_fam"/>
</dbReference>
<dbReference type="PANTHER" id="PTHR11952:SF2">
    <property type="entry name" value="LD24639P"/>
    <property type="match status" value="1"/>
</dbReference>
<dbReference type="EC" id="2.7.7.23" evidence="3"/>
<feature type="non-terminal residue" evidence="7">
    <location>
        <position position="1"/>
    </location>
</feature>
<dbReference type="EMBL" id="GDID01001707">
    <property type="protein sequence ID" value="JAP94899.1"/>
    <property type="molecule type" value="Transcribed_RNA"/>
</dbReference>
<dbReference type="GO" id="GO:0003977">
    <property type="term" value="F:UDP-N-acetylglucosamine diphosphorylase activity"/>
    <property type="evidence" value="ECO:0007669"/>
    <property type="project" value="UniProtKB-EC"/>
</dbReference>
<organism evidence="7">
    <name type="scientific">Trepomonas sp. PC1</name>
    <dbReference type="NCBI Taxonomy" id="1076344"/>
    <lineage>
        <taxon>Eukaryota</taxon>
        <taxon>Metamonada</taxon>
        <taxon>Diplomonadida</taxon>
        <taxon>Hexamitidae</taxon>
        <taxon>Hexamitinae</taxon>
        <taxon>Trepomonas</taxon>
    </lineage>
</organism>
<name>A0A146KI19_9EUKA</name>
<dbReference type="GO" id="GO:0006048">
    <property type="term" value="P:UDP-N-acetylglucosamine biosynthetic process"/>
    <property type="evidence" value="ECO:0007669"/>
    <property type="project" value="TreeGrafter"/>
</dbReference>
<evidence type="ECO:0000256" key="6">
    <source>
        <dbReference type="ARBA" id="ARBA00048493"/>
    </source>
</evidence>
<evidence type="ECO:0000256" key="3">
    <source>
        <dbReference type="ARBA" id="ARBA00012457"/>
    </source>
</evidence>
<dbReference type="InterPro" id="IPR029044">
    <property type="entry name" value="Nucleotide-diphossugar_trans"/>
</dbReference>
<evidence type="ECO:0000256" key="2">
    <source>
        <dbReference type="ARBA" id="ARBA00010401"/>
    </source>
</evidence>
<evidence type="ECO:0000256" key="5">
    <source>
        <dbReference type="ARBA" id="ARBA00022695"/>
    </source>
</evidence>
<comment type="catalytic activity">
    <reaction evidence="6">
        <text>N-acetyl-alpha-D-glucosamine 1-phosphate + UTP + H(+) = UDP-N-acetyl-alpha-D-glucosamine + diphosphate</text>
        <dbReference type="Rhea" id="RHEA:13509"/>
        <dbReference type="ChEBI" id="CHEBI:15378"/>
        <dbReference type="ChEBI" id="CHEBI:33019"/>
        <dbReference type="ChEBI" id="CHEBI:46398"/>
        <dbReference type="ChEBI" id="CHEBI:57705"/>
        <dbReference type="ChEBI" id="CHEBI:57776"/>
        <dbReference type="EC" id="2.7.7.23"/>
    </reaction>
</comment>
<sequence>QTSAMTQQQQKEIKDIDLTPLQYLDNLIMASKNKQTPIALEYEKIEQCSHESTEYFDFGMQQLKNQRCALMILAGGAATRLGAEVPKGAFPLDLDENNRNLYQIIINKCKLLDFPRIIFMLSNSTRSTIDFLQQNGFFGYPSSQIEFCFQPEYPVISVSKQLLLNETQQILTSPNGNGGFLKALESVSLENLDFLHVIGVDNPFVKPCDPEMLGFASKNQLNVVNRVLRPLRGEKVGITGQRVISAAEQAVLCSDQIQHFSFDRAVPTVFEYSEIDLDKIDVVKQFANIVNHLFSVAFLKELMQIQIKTQKYITPYHLAFKKVGYFDLQTNTFVAPKEENAYKIEHFIFDYFHFCQLEKFGIFICPREEFVPIKEMGDVDKVKAAWK</sequence>
<keyword evidence="4" id="KW-0808">Transferase</keyword>
<comment type="similarity">
    <text evidence="2">Belongs to the UDPGP type 1 family.</text>
</comment>
<proteinExistence type="inferred from homology"/>
<evidence type="ECO:0000256" key="4">
    <source>
        <dbReference type="ARBA" id="ARBA00022679"/>
    </source>
</evidence>
<protein>
    <recommendedName>
        <fullName evidence="3">UDP-N-acetylglucosamine diphosphorylase</fullName>
        <ecNumber evidence="3">2.7.7.23</ecNumber>
    </recommendedName>
</protein>
<dbReference type="AlphaFoldDB" id="A0A146KI19"/>